<proteinExistence type="predicted"/>
<organism evidence="1 2">
    <name type="scientific">Limosilactobacillus reuteri</name>
    <name type="common">Lactobacillus reuteri</name>
    <dbReference type="NCBI Taxonomy" id="1598"/>
    <lineage>
        <taxon>Bacteria</taxon>
        <taxon>Bacillati</taxon>
        <taxon>Bacillota</taxon>
        <taxon>Bacilli</taxon>
        <taxon>Lactobacillales</taxon>
        <taxon>Lactobacillaceae</taxon>
        <taxon>Limosilactobacillus</taxon>
    </lineage>
</organism>
<dbReference type="RefSeq" id="WP_109883281.1">
    <property type="nucleotide sequence ID" value="NZ_QGHP01000003.1"/>
</dbReference>
<dbReference type="EMBL" id="QGHT01000004">
    <property type="protein sequence ID" value="PWT43130.1"/>
    <property type="molecule type" value="Genomic_DNA"/>
</dbReference>
<evidence type="ECO:0000313" key="1">
    <source>
        <dbReference type="EMBL" id="PWT43130.1"/>
    </source>
</evidence>
<dbReference type="AlphaFoldDB" id="A0A855XQA1"/>
<sequence length="64" mass="6982">MKILVWLAVILTAFLLGAKLAGAVTCSWLVIFAPLLIVFGLWFLIVLFLLAIIGIVDLIALIDE</sequence>
<name>A0A855XQA1_LIMRT</name>
<reference evidence="1 2" key="1">
    <citation type="journal article" date="2018" name="Front. Microbiol.">
        <title>Comparative Genomics of the Herbivore Gut Symbiont Lactobacillus reuteri Reveals Genetic Diversity and Lifestyle Adaptation.</title>
        <authorList>
            <person name="Zhao J."/>
        </authorList>
    </citation>
    <scope>NUCLEOTIDE SEQUENCE [LARGE SCALE GENOMIC DNA]</scope>
    <source>
        <strain evidence="1 2">LR10</strain>
    </source>
</reference>
<dbReference type="Proteomes" id="UP000245980">
    <property type="component" value="Unassembled WGS sequence"/>
</dbReference>
<comment type="caution">
    <text evidence="1">The sequence shown here is derived from an EMBL/GenBank/DDBJ whole genome shotgun (WGS) entry which is preliminary data.</text>
</comment>
<protein>
    <submittedName>
        <fullName evidence="1">Uncharacterized protein</fullName>
    </submittedName>
</protein>
<accession>A0A855XQA1</accession>
<evidence type="ECO:0000313" key="2">
    <source>
        <dbReference type="Proteomes" id="UP000245980"/>
    </source>
</evidence>
<gene>
    <name evidence="1" type="ORF">DKZ22_01930</name>
</gene>